<evidence type="ECO:0000256" key="1">
    <source>
        <dbReference type="ARBA" id="ARBA00022670"/>
    </source>
</evidence>
<dbReference type="Gene3D" id="2.40.10.120">
    <property type="match status" value="1"/>
</dbReference>
<keyword evidence="2" id="KW-0378">Hydrolase</keyword>
<dbReference type="SUPFAM" id="SSF50156">
    <property type="entry name" value="PDZ domain-like"/>
    <property type="match status" value="1"/>
</dbReference>
<evidence type="ECO:0000256" key="4">
    <source>
        <dbReference type="SAM" id="SignalP"/>
    </source>
</evidence>
<name>A0A5C4XZI9_9DEIO</name>
<protein>
    <submittedName>
        <fullName evidence="7">PDZ domain-containing protein</fullName>
    </submittedName>
    <submittedName>
        <fullName evidence="6">S1-C subfamily serine protease</fullName>
    </submittedName>
</protein>
<dbReference type="Pfam" id="PF13180">
    <property type="entry name" value="PDZ_2"/>
    <property type="match status" value="1"/>
</dbReference>
<reference evidence="6 9" key="2">
    <citation type="submission" date="2020-08" db="EMBL/GenBank/DDBJ databases">
        <title>Genomic Encyclopedia of Type Strains, Phase IV (KMG-IV): sequencing the most valuable type-strain genomes for metagenomic binning, comparative biology and taxonomic classification.</title>
        <authorList>
            <person name="Goeker M."/>
        </authorList>
    </citation>
    <scope>NUCLEOTIDE SEQUENCE [LARGE SCALE GENOMIC DNA]</scope>
    <source>
        <strain evidence="6 9">DSM 12027</strain>
    </source>
</reference>
<sequence length="450" mass="45806">MKKNLSILALSGTLALGAFVGYGVNERSAAQNAAPVTAAQTTQGQMVQALATPPQAPLTQSYDGGRARTESEANTVNVVKARQGGLVYVSVTEKADASASPQAQLRKRMQEQMPFGFPFGDGASPFGDGGDGGGTPQPQTGTGSGFFVSSAGDIITNNHVVDGASEITIRVHGDKTEYKAKVIARAPDFDLALIRAEGLPKNLIQPIPLGDSSQLDVGLKAVAMGAPFGLDFSVSEGIISSLERTAPVGMQGIKQSLIQTDAAINPGNSGGPLLNSAGEVIGVNTQILTGGAGQSAGVGFAIPVNTVKKLLPQLQAGKGGVVQPPRMGITFTDISGLSPEQRKAAGLPENGALVQSVVPGSPAANASLQAGSNESIKLTNPATGQTTTVSTDGDLITAIDGQPITDDNSLQSAVLGKSMGDSVKLTVRRGGQTREVTVNLGDVTFPTAQQ</sequence>
<accession>A0A5C4XZI9</accession>
<dbReference type="OrthoDB" id="9758917at2"/>
<keyword evidence="1 6" id="KW-0645">Protease</keyword>
<dbReference type="AlphaFoldDB" id="A0A5C4XZI9"/>
<dbReference type="RefSeq" id="WP_139404299.1">
    <property type="nucleotide sequence ID" value="NZ_JACHEW010000022.1"/>
</dbReference>
<proteinExistence type="predicted"/>
<feature type="region of interest" description="Disordered" evidence="3">
    <location>
        <begin position="119"/>
        <end position="142"/>
    </location>
</feature>
<evidence type="ECO:0000256" key="2">
    <source>
        <dbReference type="ARBA" id="ARBA00022801"/>
    </source>
</evidence>
<dbReference type="InterPro" id="IPR009003">
    <property type="entry name" value="Peptidase_S1_PA"/>
</dbReference>
<dbReference type="Proteomes" id="UP000629870">
    <property type="component" value="Unassembled WGS sequence"/>
</dbReference>
<dbReference type="EMBL" id="VDMO01000021">
    <property type="protein sequence ID" value="TNM68656.1"/>
    <property type="molecule type" value="Genomic_DNA"/>
</dbReference>
<dbReference type="GO" id="GO:0006508">
    <property type="term" value="P:proteolysis"/>
    <property type="evidence" value="ECO:0007669"/>
    <property type="project" value="UniProtKB-KW"/>
</dbReference>
<keyword evidence="4" id="KW-0732">Signal</keyword>
<feature type="domain" description="PDZ" evidence="5">
    <location>
        <begin position="311"/>
        <end position="431"/>
    </location>
</feature>
<evidence type="ECO:0000313" key="7">
    <source>
        <dbReference type="EMBL" id="TNM68656.1"/>
    </source>
</evidence>
<dbReference type="SMART" id="SM00228">
    <property type="entry name" value="PDZ"/>
    <property type="match status" value="1"/>
</dbReference>
<gene>
    <name evidence="7" type="ORF">FHR04_16050</name>
    <name evidence="6" type="ORF">HNQ04_003277</name>
</gene>
<dbReference type="PANTHER" id="PTHR43343:SF3">
    <property type="entry name" value="PROTEASE DO-LIKE 8, CHLOROPLASTIC"/>
    <property type="match status" value="1"/>
</dbReference>
<dbReference type="Gene3D" id="2.30.42.10">
    <property type="match status" value="1"/>
</dbReference>
<dbReference type="InterPro" id="IPR001478">
    <property type="entry name" value="PDZ"/>
</dbReference>
<dbReference type="CDD" id="cd06779">
    <property type="entry name" value="cpPDZ_Deg_HtrA-like"/>
    <property type="match status" value="1"/>
</dbReference>
<dbReference type="PANTHER" id="PTHR43343">
    <property type="entry name" value="PEPTIDASE S12"/>
    <property type="match status" value="1"/>
</dbReference>
<evidence type="ECO:0000259" key="5">
    <source>
        <dbReference type="PROSITE" id="PS50106"/>
    </source>
</evidence>
<dbReference type="InterPro" id="IPR036034">
    <property type="entry name" value="PDZ_sf"/>
</dbReference>
<dbReference type="EMBL" id="JACHEW010000022">
    <property type="protein sequence ID" value="MBB6018006.1"/>
    <property type="molecule type" value="Genomic_DNA"/>
</dbReference>
<dbReference type="PROSITE" id="PS50106">
    <property type="entry name" value="PDZ"/>
    <property type="match status" value="1"/>
</dbReference>
<organism evidence="7 8">
    <name type="scientific">Deinococcus radiopugnans ATCC 19172</name>
    <dbReference type="NCBI Taxonomy" id="585398"/>
    <lineage>
        <taxon>Bacteria</taxon>
        <taxon>Thermotogati</taxon>
        <taxon>Deinococcota</taxon>
        <taxon>Deinococci</taxon>
        <taxon>Deinococcales</taxon>
        <taxon>Deinococcaceae</taxon>
        <taxon>Deinococcus</taxon>
    </lineage>
</organism>
<dbReference type="SUPFAM" id="SSF50494">
    <property type="entry name" value="Trypsin-like serine proteases"/>
    <property type="match status" value="1"/>
</dbReference>
<dbReference type="Proteomes" id="UP000313988">
    <property type="component" value="Unassembled WGS sequence"/>
</dbReference>
<evidence type="ECO:0000313" key="8">
    <source>
        <dbReference type="Proteomes" id="UP000313988"/>
    </source>
</evidence>
<dbReference type="InterPro" id="IPR051201">
    <property type="entry name" value="Chloro_Bact_Ser_Proteases"/>
</dbReference>
<evidence type="ECO:0000256" key="3">
    <source>
        <dbReference type="SAM" id="MobiDB-lite"/>
    </source>
</evidence>
<dbReference type="InterPro" id="IPR001940">
    <property type="entry name" value="Peptidase_S1C"/>
</dbReference>
<dbReference type="Pfam" id="PF13365">
    <property type="entry name" value="Trypsin_2"/>
    <property type="match status" value="1"/>
</dbReference>
<reference evidence="7 8" key="1">
    <citation type="submission" date="2019-06" db="EMBL/GenBank/DDBJ databases">
        <title>Genome sequence of Deinococcus radiopugnans ATCC 19172.</title>
        <authorList>
            <person name="Maclea K.S."/>
            <person name="Maynard C.R."/>
        </authorList>
    </citation>
    <scope>NUCLEOTIDE SEQUENCE [LARGE SCALE GENOMIC DNA]</scope>
    <source>
        <strain evidence="7 8">ATCC 19172</strain>
    </source>
</reference>
<evidence type="ECO:0000313" key="9">
    <source>
        <dbReference type="Proteomes" id="UP000629870"/>
    </source>
</evidence>
<evidence type="ECO:0000313" key="6">
    <source>
        <dbReference type="EMBL" id="MBB6018006.1"/>
    </source>
</evidence>
<feature type="signal peptide" evidence="4">
    <location>
        <begin position="1"/>
        <end position="20"/>
    </location>
</feature>
<dbReference type="PRINTS" id="PR00834">
    <property type="entry name" value="PROTEASES2C"/>
</dbReference>
<dbReference type="GO" id="GO:0004252">
    <property type="term" value="F:serine-type endopeptidase activity"/>
    <property type="evidence" value="ECO:0007669"/>
    <property type="project" value="InterPro"/>
</dbReference>
<keyword evidence="9" id="KW-1185">Reference proteome</keyword>
<feature type="chain" id="PRO_5023036979" evidence="4">
    <location>
        <begin position="21"/>
        <end position="450"/>
    </location>
</feature>
<comment type="caution">
    <text evidence="7">The sequence shown here is derived from an EMBL/GenBank/DDBJ whole genome shotgun (WGS) entry which is preliminary data.</text>
</comment>